<keyword evidence="9" id="KW-0482">Metalloprotease</keyword>
<evidence type="ECO:0000313" key="14">
    <source>
        <dbReference type="Proteomes" id="UP000030651"/>
    </source>
</evidence>
<reference evidence="14" key="1">
    <citation type="journal article" date="2015" name="BMC Genomics">
        <title>Genomic and transcriptomic analysis of the endophytic fungus Pestalotiopsis fici reveals its lifestyle and high potential for synthesis of natural products.</title>
        <authorList>
            <person name="Wang X."/>
            <person name="Zhang X."/>
            <person name="Liu L."/>
            <person name="Xiang M."/>
            <person name="Wang W."/>
            <person name="Sun X."/>
            <person name="Che Y."/>
            <person name="Guo L."/>
            <person name="Liu G."/>
            <person name="Guo L."/>
            <person name="Wang C."/>
            <person name="Yin W.B."/>
            <person name="Stadler M."/>
            <person name="Zhang X."/>
            <person name="Liu X."/>
        </authorList>
    </citation>
    <scope>NUCLEOTIDE SEQUENCE [LARGE SCALE GENOMIC DNA]</scope>
    <source>
        <strain evidence="14">W106-1 / CGMCC3.15140</strain>
    </source>
</reference>
<dbReference type="CDD" id="cd01087">
    <property type="entry name" value="Prolidase"/>
    <property type="match status" value="1"/>
</dbReference>
<dbReference type="SUPFAM" id="SSF53092">
    <property type="entry name" value="Creatinase/prolidase N-terminal domain"/>
    <property type="match status" value="1"/>
</dbReference>
<dbReference type="EC" id="3.4.11.9" evidence="5"/>
<dbReference type="KEGG" id="pfy:PFICI_09832"/>
<dbReference type="InParanoid" id="W3WV99"/>
<evidence type="ECO:0000256" key="9">
    <source>
        <dbReference type="ARBA" id="ARBA00023049"/>
    </source>
</evidence>
<dbReference type="HOGENOM" id="CLU_017266_1_1_1"/>
<comment type="function">
    <text evidence="3">Catalyzes the removal of a penultimate prolyl residue from the N-termini of peptides.</text>
</comment>
<dbReference type="EMBL" id="KI912115">
    <property type="protein sequence ID" value="ETS77770.1"/>
    <property type="molecule type" value="Genomic_DNA"/>
</dbReference>
<dbReference type="Gene3D" id="3.90.230.10">
    <property type="entry name" value="Creatinase/methionine aminopeptidase superfamily"/>
    <property type="match status" value="1"/>
</dbReference>
<dbReference type="OrthoDB" id="4215474at2759"/>
<feature type="domain" description="Aminopeptidase P N-terminal" evidence="12">
    <location>
        <begin position="90"/>
        <end position="223"/>
    </location>
</feature>
<dbReference type="STRING" id="1229662.W3WV99"/>
<protein>
    <recommendedName>
        <fullName evidence="5">Xaa-Pro aminopeptidase</fullName>
        <ecNumber evidence="5">3.4.11.9</ecNumber>
    </recommendedName>
    <alternativeName>
        <fullName evidence="11">Aminoacylproline aminopeptidase</fullName>
    </alternativeName>
</protein>
<organism evidence="13 14">
    <name type="scientific">Pestalotiopsis fici (strain W106-1 / CGMCC3.15140)</name>
    <dbReference type="NCBI Taxonomy" id="1229662"/>
    <lineage>
        <taxon>Eukaryota</taxon>
        <taxon>Fungi</taxon>
        <taxon>Dikarya</taxon>
        <taxon>Ascomycota</taxon>
        <taxon>Pezizomycotina</taxon>
        <taxon>Sordariomycetes</taxon>
        <taxon>Xylariomycetidae</taxon>
        <taxon>Amphisphaeriales</taxon>
        <taxon>Sporocadaceae</taxon>
        <taxon>Pestalotiopsis</taxon>
    </lineage>
</organism>
<comment type="catalytic activity">
    <reaction evidence="1">
        <text>Release of any N-terminal amino acid, including proline, that is linked to proline, even from a dipeptide or tripeptide.</text>
        <dbReference type="EC" id="3.4.11.9"/>
    </reaction>
</comment>
<dbReference type="Gene3D" id="3.40.350.10">
    <property type="entry name" value="Creatinase/prolidase N-terminal domain"/>
    <property type="match status" value="1"/>
</dbReference>
<dbReference type="InterPro" id="IPR052433">
    <property type="entry name" value="X-Pro_dipept-like"/>
</dbReference>
<evidence type="ECO:0000259" key="12">
    <source>
        <dbReference type="SMART" id="SM01011"/>
    </source>
</evidence>
<gene>
    <name evidence="13" type="ORF">PFICI_09832</name>
</gene>
<dbReference type="AlphaFoldDB" id="W3WV99"/>
<keyword evidence="7" id="KW-0479">Metal-binding</keyword>
<dbReference type="RefSeq" id="XP_007836604.1">
    <property type="nucleotide sequence ID" value="XM_007838413.1"/>
</dbReference>
<dbReference type="GO" id="GO:0050821">
    <property type="term" value="P:protein stabilization"/>
    <property type="evidence" value="ECO:0007669"/>
    <property type="project" value="EnsemblFungi"/>
</dbReference>
<evidence type="ECO:0000256" key="1">
    <source>
        <dbReference type="ARBA" id="ARBA00001424"/>
    </source>
</evidence>
<dbReference type="InterPro" id="IPR000994">
    <property type="entry name" value="Pept_M24"/>
</dbReference>
<dbReference type="SMART" id="SM01011">
    <property type="entry name" value="AMP_N"/>
    <property type="match status" value="1"/>
</dbReference>
<comment type="similarity">
    <text evidence="4">Belongs to the peptidase M24B family.</text>
</comment>
<sequence>MKLRRVSLPLRQLQQQNRRYASSQRASALDCRPSTLRPQARSCVWPLRNSSTRASRPYSTTVSASALLFGQPVHETHPHLLAPGEITPGITAQEYHDRRSKLLAALPAGSAVLLPSAQVQYRSGAVFHAFRQESNFLYLTGFSEPESLTLIVKTGPGEGDFIFYLWCRPKDPKQEQWNGPWSGLDAARDVWNADEVGDIGRLDKELAIALKGVQKIYTDAELTKYGVPTKLGNTLRAAASGVATAPLRPWINAERAIKSPAEIACMRRAGQGSGRALTNAMRRHWTSEKDLGAFLDYEYHKNGLDGSAYIPVIAGGQKALLIHYVLNNGLLKDDEFVLVDAGGEYGTYITDITRTWPVSGKFTQAQRDLYEAVLTAQRFSISMCRVNANVTLDKLHSITETALRNELQKLGFELGGNAMNILFPHHVGHYIGLDVHDVPGYSRGITLQEGHCITIEPGVYVPDDDRWPKAFRGLGIRIEDSVAVGEENPLILTTEAVKEVVDIEALRD</sequence>
<keyword evidence="8" id="KW-0378">Hydrolase</keyword>
<dbReference type="SUPFAM" id="SSF55920">
    <property type="entry name" value="Creatinase/aminopeptidase"/>
    <property type="match status" value="1"/>
</dbReference>
<evidence type="ECO:0000256" key="6">
    <source>
        <dbReference type="ARBA" id="ARBA00022438"/>
    </source>
</evidence>
<dbReference type="eggNOG" id="KOG2414">
    <property type="taxonomic scope" value="Eukaryota"/>
</dbReference>
<keyword evidence="6" id="KW-0645">Protease</keyword>
<keyword evidence="6" id="KW-0031">Aminopeptidase</keyword>
<evidence type="ECO:0000256" key="11">
    <source>
        <dbReference type="ARBA" id="ARBA00030849"/>
    </source>
</evidence>
<dbReference type="GO" id="GO:0005634">
    <property type="term" value="C:nucleus"/>
    <property type="evidence" value="ECO:0007669"/>
    <property type="project" value="EnsemblFungi"/>
</dbReference>
<dbReference type="Pfam" id="PF05195">
    <property type="entry name" value="AMP_N"/>
    <property type="match status" value="1"/>
</dbReference>
<evidence type="ECO:0000256" key="2">
    <source>
        <dbReference type="ARBA" id="ARBA00001936"/>
    </source>
</evidence>
<dbReference type="GO" id="GO:0016485">
    <property type="term" value="P:protein processing"/>
    <property type="evidence" value="ECO:0007669"/>
    <property type="project" value="EnsemblFungi"/>
</dbReference>
<accession>W3WV99</accession>
<dbReference type="OMA" id="DSYFWYL"/>
<evidence type="ECO:0000256" key="5">
    <source>
        <dbReference type="ARBA" id="ARBA00012574"/>
    </source>
</evidence>
<dbReference type="Proteomes" id="UP000030651">
    <property type="component" value="Unassembled WGS sequence"/>
</dbReference>
<dbReference type="PANTHER" id="PTHR43226">
    <property type="entry name" value="XAA-PRO AMINOPEPTIDASE 3"/>
    <property type="match status" value="1"/>
</dbReference>
<dbReference type="FunCoup" id="W3WV99">
    <property type="interactions" value="500"/>
</dbReference>
<dbReference type="Pfam" id="PF00557">
    <property type="entry name" value="Peptidase_M24"/>
    <property type="match status" value="1"/>
</dbReference>
<evidence type="ECO:0000256" key="10">
    <source>
        <dbReference type="ARBA" id="ARBA00023211"/>
    </source>
</evidence>
<keyword evidence="14" id="KW-1185">Reference proteome</keyword>
<evidence type="ECO:0000256" key="8">
    <source>
        <dbReference type="ARBA" id="ARBA00022801"/>
    </source>
</evidence>
<dbReference type="InterPro" id="IPR007865">
    <property type="entry name" value="Aminopep_P_N"/>
</dbReference>
<evidence type="ECO:0000313" key="13">
    <source>
        <dbReference type="EMBL" id="ETS77770.1"/>
    </source>
</evidence>
<dbReference type="GO" id="GO:0030145">
    <property type="term" value="F:manganese ion binding"/>
    <property type="evidence" value="ECO:0007669"/>
    <property type="project" value="InterPro"/>
</dbReference>
<evidence type="ECO:0000256" key="4">
    <source>
        <dbReference type="ARBA" id="ARBA00008766"/>
    </source>
</evidence>
<proteinExistence type="inferred from homology"/>
<dbReference type="InterPro" id="IPR036005">
    <property type="entry name" value="Creatinase/aminopeptidase-like"/>
</dbReference>
<dbReference type="GO" id="GO:0005739">
    <property type="term" value="C:mitochondrion"/>
    <property type="evidence" value="ECO:0007669"/>
    <property type="project" value="EnsemblFungi"/>
</dbReference>
<evidence type="ECO:0000256" key="7">
    <source>
        <dbReference type="ARBA" id="ARBA00022723"/>
    </source>
</evidence>
<keyword evidence="10" id="KW-0464">Manganese</keyword>
<dbReference type="GO" id="GO:0070006">
    <property type="term" value="F:metalloaminopeptidase activity"/>
    <property type="evidence" value="ECO:0007669"/>
    <property type="project" value="InterPro"/>
</dbReference>
<dbReference type="PANTHER" id="PTHR43226:SF4">
    <property type="entry name" value="XAA-PRO AMINOPEPTIDASE 3"/>
    <property type="match status" value="1"/>
</dbReference>
<evidence type="ECO:0000256" key="3">
    <source>
        <dbReference type="ARBA" id="ARBA00002443"/>
    </source>
</evidence>
<dbReference type="GeneID" id="19274845"/>
<dbReference type="InterPro" id="IPR029149">
    <property type="entry name" value="Creatin/AminoP/Spt16_N"/>
</dbReference>
<comment type="cofactor">
    <cofactor evidence="2">
        <name>Mn(2+)</name>
        <dbReference type="ChEBI" id="CHEBI:29035"/>
    </cofactor>
</comment>
<name>W3WV99_PESFW</name>